<keyword evidence="4 7" id="KW-1133">Transmembrane helix</keyword>
<organism evidence="9 10">
    <name type="scientific">Popillia japonica</name>
    <name type="common">Japanese beetle</name>
    <dbReference type="NCBI Taxonomy" id="7064"/>
    <lineage>
        <taxon>Eukaryota</taxon>
        <taxon>Metazoa</taxon>
        <taxon>Ecdysozoa</taxon>
        <taxon>Arthropoda</taxon>
        <taxon>Hexapoda</taxon>
        <taxon>Insecta</taxon>
        <taxon>Pterygota</taxon>
        <taxon>Neoptera</taxon>
        <taxon>Endopterygota</taxon>
        <taxon>Coleoptera</taxon>
        <taxon>Polyphaga</taxon>
        <taxon>Scarabaeiformia</taxon>
        <taxon>Scarabaeidae</taxon>
        <taxon>Rutelinae</taxon>
        <taxon>Popillia</taxon>
    </lineage>
</organism>
<keyword evidence="2 7" id="KW-0808">Transferase</keyword>
<keyword evidence="3 7" id="KW-0812">Transmembrane</keyword>
<evidence type="ECO:0000256" key="5">
    <source>
        <dbReference type="ARBA" id="ARBA00023136"/>
    </source>
</evidence>
<dbReference type="EC" id="2.3.1.225" evidence="7"/>
<feature type="transmembrane region" description="Helical" evidence="7">
    <location>
        <begin position="100"/>
        <end position="127"/>
    </location>
</feature>
<comment type="domain">
    <text evidence="7">The DHHC domain is required for palmitoyltransferase activity.</text>
</comment>
<comment type="subcellular location">
    <subcellularLocation>
        <location evidence="1">Membrane</location>
        <topology evidence="1">Multi-pass membrane protein</topology>
    </subcellularLocation>
</comment>
<dbReference type="InterPro" id="IPR001594">
    <property type="entry name" value="Palmitoyltrfase_DHHC"/>
</dbReference>
<sequence length="225" mass="26394">MFIRSPPVPSFYRFGQAEIDALNRLEPTDSNVDTILERFCYFRGIQTYTRKNNRIRYCMKCKHIKPDRTHHCSSCKICVLKMDHHCPWINNCIHFDNYKIYFLLLIFTSIYCIYYAATCAEYVYVFFLFREGYIVWRELTYILSGISLLLAAMAVIALLGFHIALMLKNQTTLEAIAEPMFIDNCTYDLGTAENFFEVFGYNCCLWCLPIPSALGNGVHFPIRYY</sequence>
<gene>
    <name evidence="9" type="ORF">QE152_g10751</name>
</gene>
<evidence type="ECO:0000256" key="7">
    <source>
        <dbReference type="RuleBase" id="RU079119"/>
    </source>
</evidence>
<dbReference type="PANTHER" id="PTHR12246">
    <property type="entry name" value="PALMITOYLTRANSFERASE ZDHHC16"/>
    <property type="match status" value="1"/>
</dbReference>
<protein>
    <recommendedName>
        <fullName evidence="7">Palmitoyltransferase</fullName>
        <ecNumber evidence="7">2.3.1.225</ecNumber>
    </recommendedName>
</protein>
<comment type="similarity">
    <text evidence="7">Belongs to the DHHC palmitoyltransferase family.</text>
</comment>
<evidence type="ECO:0000313" key="9">
    <source>
        <dbReference type="EMBL" id="KAK9737413.1"/>
    </source>
</evidence>
<evidence type="ECO:0000313" key="10">
    <source>
        <dbReference type="Proteomes" id="UP001458880"/>
    </source>
</evidence>
<evidence type="ECO:0000256" key="6">
    <source>
        <dbReference type="ARBA" id="ARBA00023315"/>
    </source>
</evidence>
<evidence type="ECO:0000256" key="3">
    <source>
        <dbReference type="ARBA" id="ARBA00022692"/>
    </source>
</evidence>
<accession>A0AAW1LUB4</accession>
<dbReference type="EMBL" id="JASPKY010000100">
    <property type="protein sequence ID" value="KAK9737413.1"/>
    <property type="molecule type" value="Genomic_DNA"/>
</dbReference>
<name>A0AAW1LUB4_POPJA</name>
<keyword evidence="10" id="KW-1185">Reference proteome</keyword>
<comment type="catalytic activity">
    <reaction evidence="7">
        <text>L-cysteinyl-[protein] + hexadecanoyl-CoA = S-hexadecanoyl-L-cysteinyl-[protein] + CoA</text>
        <dbReference type="Rhea" id="RHEA:36683"/>
        <dbReference type="Rhea" id="RHEA-COMP:10131"/>
        <dbReference type="Rhea" id="RHEA-COMP:11032"/>
        <dbReference type="ChEBI" id="CHEBI:29950"/>
        <dbReference type="ChEBI" id="CHEBI:57287"/>
        <dbReference type="ChEBI" id="CHEBI:57379"/>
        <dbReference type="ChEBI" id="CHEBI:74151"/>
        <dbReference type="EC" id="2.3.1.225"/>
    </reaction>
</comment>
<keyword evidence="6 7" id="KW-0012">Acyltransferase</keyword>
<evidence type="ECO:0000259" key="8">
    <source>
        <dbReference type="Pfam" id="PF01529"/>
    </source>
</evidence>
<reference evidence="9 10" key="1">
    <citation type="journal article" date="2024" name="BMC Genomics">
        <title>De novo assembly and annotation of Popillia japonica's genome with initial clues to its potential as an invasive pest.</title>
        <authorList>
            <person name="Cucini C."/>
            <person name="Boschi S."/>
            <person name="Funari R."/>
            <person name="Cardaioli E."/>
            <person name="Iannotti N."/>
            <person name="Marturano G."/>
            <person name="Paoli F."/>
            <person name="Bruttini M."/>
            <person name="Carapelli A."/>
            <person name="Frati F."/>
            <person name="Nardi F."/>
        </authorList>
    </citation>
    <scope>NUCLEOTIDE SEQUENCE [LARGE SCALE GENOMIC DNA]</scope>
    <source>
        <strain evidence="9">DMR45628</strain>
    </source>
</reference>
<evidence type="ECO:0000256" key="2">
    <source>
        <dbReference type="ARBA" id="ARBA00022679"/>
    </source>
</evidence>
<proteinExistence type="inferred from homology"/>
<dbReference type="Pfam" id="PF01529">
    <property type="entry name" value="DHHC"/>
    <property type="match status" value="1"/>
</dbReference>
<dbReference type="Proteomes" id="UP001458880">
    <property type="component" value="Unassembled WGS sequence"/>
</dbReference>
<dbReference type="PROSITE" id="PS50216">
    <property type="entry name" value="DHHC"/>
    <property type="match status" value="1"/>
</dbReference>
<evidence type="ECO:0000256" key="4">
    <source>
        <dbReference type="ARBA" id="ARBA00022989"/>
    </source>
</evidence>
<comment type="caution">
    <text evidence="9">The sequence shown here is derived from an EMBL/GenBank/DDBJ whole genome shotgun (WGS) entry which is preliminary data.</text>
</comment>
<keyword evidence="5 7" id="KW-0472">Membrane</keyword>
<feature type="domain" description="Palmitoyltransferase DHHC" evidence="8">
    <location>
        <begin position="52"/>
        <end position="176"/>
    </location>
</feature>
<dbReference type="GO" id="GO:0019706">
    <property type="term" value="F:protein-cysteine S-palmitoyltransferase activity"/>
    <property type="evidence" value="ECO:0007669"/>
    <property type="project" value="UniProtKB-EC"/>
</dbReference>
<dbReference type="AlphaFoldDB" id="A0AAW1LUB4"/>
<feature type="transmembrane region" description="Helical" evidence="7">
    <location>
        <begin position="139"/>
        <end position="161"/>
    </location>
</feature>
<dbReference type="InterPro" id="IPR039859">
    <property type="entry name" value="PFA4/ZDH16/20/ERF2-like"/>
</dbReference>
<evidence type="ECO:0000256" key="1">
    <source>
        <dbReference type="ARBA" id="ARBA00004141"/>
    </source>
</evidence>
<dbReference type="GO" id="GO:0016020">
    <property type="term" value="C:membrane"/>
    <property type="evidence" value="ECO:0007669"/>
    <property type="project" value="UniProtKB-SubCell"/>
</dbReference>